<keyword evidence="5 10" id="KW-0547">Nucleotide-binding</keyword>
<dbReference type="PROSITE" id="PS00154">
    <property type="entry name" value="ATPASE_E1_E2"/>
    <property type="match status" value="1"/>
</dbReference>
<dbReference type="Pfam" id="PF00122">
    <property type="entry name" value="E1-E2_ATPase"/>
    <property type="match status" value="1"/>
</dbReference>
<dbReference type="InterPro" id="IPR023214">
    <property type="entry name" value="HAD_sf"/>
</dbReference>
<keyword evidence="13" id="KW-1185">Reference proteome</keyword>
<comment type="similarity">
    <text evidence="2 10">Belongs to the cation transport ATPase (P-type) (TC 3.A.3) family. Type IB subfamily.</text>
</comment>
<dbReference type="NCBIfam" id="TIGR01494">
    <property type="entry name" value="ATPase_P-type"/>
    <property type="match status" value="2"/>
</dbReference>
<name>A0ABP0D0H6_9PEZI</name>
<dbReference type="PROSITE" id="PS01047">
    <property type="entry name" value="HMA_1"/>
    <property type="match status" value="1"/>
</dbReference>
<dbReference type="InterPro" id="IPR027256">
    <property type="entry name" value="P-typ_ATPase_IB"/>
</dbReference>
<keyword evidence="8 10" id="KW-1133">Transmembrane helix</keyword>
<dbReference type="Gene3D" id="2.70.150.10">
    <property type="entry name" value="Calcium-transporting ATPase, cytoplasmic transduction domain A"/>
    <property type="match status" value="1"/>
</dbReference>
<proteinExistence type="inferred from homology"/>
<evidence type="ECO:0000256" key="2">
    <source>
        <dbReference type="ARBA" id="ARBA00006024"/>
    </source>
</evidence>
<dbReference type="InterPro" id="IPR059000">
    <property type="entry name" value="ATPase_P-type_domA"/>
</dbReference>
<dbReference type="SUPFAM" id="SSF81653">
    <property type="entry name" value="Calcium ATPase, transduction domain A"/>
    <property type="match status" value="1"/>
</dbReference>
<dbReference type="NCBIfam" id="TIGR01525">
    <property type="entry name" value="ATPase-IB_hvy"/>
    <property type="match status" value="1"/>
</dbReference>
<keyword evidence="9 10" id="KW-0472">Membrane</keyword>
<dbReference type="InterPro" id="IPR006121">
    <property type="entry name" value="HMA_dom"/>
</dbReference>
<feature type="transmembrane region" description="Helical" evidence="10">
    <location>
        <begin position="231"/>
        <end position="254"/>
    </location>
</feature>
<dbReference type="PANTHER" id="PTHR43520">
    <property type="entry name" value="ATP7, ISOFORM B"/>
    <property type="match status" value="1"/>
</dbReference>
<dbReference type="CDD" id="cd00371">
    <property type="entry name" value="HMA"/>
    <property type="match status" value="1"/>
</dbReference>
<evidence type="ECO:0000256" key="6">
    <source>
        <dbReference type="ARBA" id="ARBA00022840"/>
    </source>
</evidence>
<accession>A0ABP0D0H6</accession>
<evidence type="ECO:0000259" key="11">
    <source>
        <dbReference type="PROSITE" id="PS50846"/>
    </source>
</evidence>
<protein>
    <recommendedName>
        <fullName evidence="11">HMA domain-containing protein</fullName>
    </recommendedName>
</protein>
<keyword evidence="7" id="KW-1278">Translocase</keyword>
<feature type="transmembrane region" description="Helical" evidence="10">
    <location>
        <begin position="178"/>
        <end position="198"/>
    </location>
</feature>
<feature type="transmembrane region" description="Helical" evidence="10">
    <location>
        <begin position="454"/>
        <end position="479"/>
    </location>
</feature>
<dbReference type="InterPro" id="IPR036163">
    <property type="entry name" value="HMA_dom_sf"/>
</dbReference>
<dbReference type="InterPro" id="IPR018303">
    <property type="entry name" value="ATPase_P-typ_P_site"/>
</dbReference>
<evidence type="ECO:0000256" key="1">
    <source>
        <dbReference type="ARBA" id="ARBA00004127"/>
    </source>
</evidence>
<dbReference type="Pfam" id="PF00403">
    <property type="entry name" value="HMA"/>
    <property type="match status" value="1"/>
</dbReference>
<keyword evidence="6 10" id="KW-0067">ATP-binding</keyword>
<dbReference type="Gene3D" id="3.40.1110.10">
    <property type="entry name" value="Calcium-transporting ATPase, cytoplasmic domain N"/>
    <property type="match status" value="1"/>
</dbReference>
<dbReference type="InterPro" id="IPR036412">
    <property type="entry name" value="HAD-like_sf"/>
</dbReference>
<comment type="caution">
    <text evidence="12">The sequence shown here is derived from an EMBL/GenBank/DDBJ whole genome shotgun (WGS) entry which is preliminary data.</text>
</comment>
<sequence length="831" mass="89416">MACCYIAAYCVGQLVKASQFFDFDQGIRYNDEVDDDAAYVPFDSEKSESQPSNPASSSSLVINITGMTCSACTTAVEDAVSKFKGVDKIRVSLPLQQATVVASQSNVLDGAAIIKAIDDLGYDAEIGPRTPKQVLQLLSAKEHIGELASCVAQLIKIIGVLQVLYWGNMALNSLRLAFVPQIVRIAVNAITLVAAFYIQVRLVPWIHKDGWKWATASGGGFANFNVNMNTLISLSIVLGLGLAVCDFASAASAMTSSPNFTNVGLTLVVVSGRYLEALSRRSAFGFFMGLYKPLLKTNYATLHPSKQVVPASFLQPNDTIVVDPFRPIPCDCYVAEGTSLVSQSMATGESLPVSKTVGDFVLGGTRNQTKPLVCVVQKQENESFHTQLAHIAENSTSTGKTSELAFVHMAVRYFVMVIVTVAVILPVLEALRLWPTVESAYALFHGCALRTMTILTSACPCALGLAVPSVSVAFISAAAKRGILVDGGMDTIKRLQRSRTVIFDKTGTLTESRLNVEDLVMTPEWQQNTDLLWKLICAVEERFAGSHPVARAVFSPGLTRLRVTDKDAQPCRNIRNVTQDAGLGVSGEVSLTPLKWRPVHIGSRRYLEQAGIEDIPAPVGDWTKVGGTLAVYVAIDGKYAATLWLADVIREEARGVIGDLQSNGYECAMLTGDVEESAQFVSKALNIRVLGSQAMPTAKQDSIRTLQAKGKTVTMVGDGMNDGPALATADVGIGLYRDSTYTPMGASVVILNSRLDSVALLYQMAAAATRQVHFNLLWVFTYNLIALSMASGFVEPFGFKLTPSIAAIFMSLSSVFITSQSLGITATLERL</sequence>
<dbReference type="Gene3D" id="3.30.70.100">
    <property type="match status" value="1"/>
</dbReference>
<dbReference type="Proteomes" id="UP001642482">
    <property type="component" value="Unassembled WGS sequence"/>
</dbReference>
<evidence type="ECO:0000256" key="8">
    <source>
        <dbReference type="ARBA" id="ARBA00022989"/>
    </source>
</evidence>
<comment type="subcellular location">
    <subcellularLocation>
        <location evidence="1">Endomembrane system</location>
        <topology evidence="1">Multi-pass membrane protein</topology>
    </subcellularLocation>
    <subcellularLocation>
        <location evidence="10">Membrane</location>
    </subcellularLocation>
</comment>
<dbReference type="SUPFAM" id="SSF55008">
    <property type="entry name" value="HMA, heavy metal-associated domain"/>
    <property type="match status" value="1"/>
</dbReference>
<feature type="transmembrane region" description="Helical" evidence="10">
    <location>
        <begin position="774"/>
        <end position="793"/>
    </location>
</feature>
<feature type="transmembrane region" description="Helical" evidence="10">
    <location>
        <begin position="413"/>
        <end position="434"/>
    </location>
</feature>
<feature type="transmembrane region" description="Helical" evidence="10">
    <location>
        <begin position="805"/>
        <end position="828"/>
    </location>
</feature>
<evidence type="ECO:0000256" key="7">
    <source>
        <dbReference type="ARBA" id="ARBA00022967"/>
    </source>
</evidence>
<evidence type="ECO:0000256" key="10">
    <source>
        <dbReference type="RuleBase" id="RU362081"/>
    </source>
</evidence>
<reference evidence="12 13" key="1">
    <citation type="submission" date="2024-01" db="EMBL/GenBank/DDBJ databases">
        <authorList>
            <person name="Allen C."/>
            <person name="Tagirdzhanova G."/>
        </authorList>
    </citation>
    <scope>NUCLEOTIDE SEQUENCE [LARGE SCALE GENOMIC DNA]</scope>
</reference>
<evidence type="ECO:0000256" key="9">
    <source>
        <dbReference type="ARBA" id="ARBA00023136"/>
    </source>
</evidence>
<evidence type="ECO:0000313" key="13">
    <source>
        <dbReference type="Proteomes" id="UP001642482"/>
    </source>
</evidence>
<dbReference type="EMBL" id="CAWUHD010000183">
    <property type="protein sequence ID" value="CAK7237528.1"/>
    <property type="molecule type" value="Genomic_DNA"/>
</dbReference>
<dbReference type="Pfam" id="PF00702">
    <property type="entry name" value="Hydrolase"/>
    <property type="match status" value="1"/>
</dbReference>
<dbReference type="SUPFAM" id="SSF56784">
    <property type="entry name" value="HAD-like"/>
    <property type="match status" value="1"/>
</dbReference>
<evidence type="ECO:0000256" key="5">
    <source>
        <dbReference type="ARBA" id="ARBA00022741"/>
    </source>
</evidence>
<dbReference type="PRINTS" id="PR00119">
    <property type="entry name" value="CATATPASE"/>
</dbReference>
<evidence type="ECO:0000256" key="4">
    <source>
        <dbReference type="ARBA" id="ARBA00022723"/>
    </source>
</evidence>
<organism evidence="12 13">
    <name type="scientific">Sporothrix eucalyptigena</name>
    <dbReference type="NCBI Taxonomy" id="1812306"/>
    <lineage>
        <taxon>Eukaryota</taxon>
        <taxon>Fungi</taxon>
        <taxon>Dikarya</taxon>
        <taxon>Ascomycota</taxon>
        <taxon>Pezizomycotina</taxon>
        <taxon>Sordariomycetes</taxon>
        <taxon>Sordariomycetidae</taxon>
        <taxon>Ophiostomatales</taxon>
        <taxon>Ophiostomataceae</taxon>
        <taxon>Sporothrix</taxon>
    </lineage>
</organism>
<dbReference type="InterPro" id="IPR001757">
    <property type="entry name" value="P_typ_ATPase"/>
</dbReference>
<evidence type="ECO:0000256" key="3">
    <source>
        <dbReference type="ARBA" id="ARBA00022692"/>
    </source>
</evidence>
<feature type="domain" description="HMA" evidence="11">
    <location>
        <begin position="58"/>
        <end position="125"/>
    </location>
</feature>
<dbReference type="InterPro" id="IPR017969">
    <property type="entry name" value="Heavy-metal-associated_CS"/>
</dbReference>
<evidence type="ECO:0000313" key="12">
    <source>
        <dbReference type="EMBL" id="CAK7237528.1"/>
    </source>
</evidence>
<keyword evidence="4 10" id="KW-0479">Metal-binding</keyword>
<dbReference type="PANTHER" id="PTHR43520:SF8">
    <property type="entry name" value="P-TYPE CU(+) TRANSPORTER"/>
    <property type="match status" value="1"/>
</dbReference>
<gene>
    <name evidence="12" type="ORF">SEUCBS140593_009998</name>
</gene>
<dbReference type="Gene3D" id="3.40.50.1000">
    <property type="entry name" value="HAD superfamily/HAD-like"/>
    <property type="match status" value="1"/>
</dbReference>
<dbReference type="PROSITE" id="PS50846">
    <property type="entry name" value="HMA_2"/>
    <property type="match status" value="1"/>
</dbReference>
<keyword evidence="3 10" id="KW-0812">Transmembrane</keyword>
<dbReference type="InterPro" id="IPR023299">
    <property type="entry name" value="ATPase_P-typ_cyto_dom_N"/>
</dbReference>
<dbReference type="InterPro" id="IPR008250">
    <property type="entry name" value="ATPase_P-typ_transduc_dom_A_sf"/>
</dbReference>